<dbReference type="InterPro" id="IPR001873">
    <property type="entry name" value="ENaC"/>
</dbReference>
<evidence type="ECO:0000256" key="8">
    <source>
        <dbReference type="ARBA" id="ARBA00023065"/>
    </source>
</evidence>
<evidence type="ECO:0000256" key="7">
    <source>
        <dbReference type="ARBA" id="ARBA00023053"/>
    </source>
</evidence>
<dbReference type="PANTHER" id="PTHR11690">
    <property type="entry name" value="AMILORIDE-SENSITIVE SODIUM CHANNEL-RELATED"/>
    <property type="match status" value="1"/>
</dbReference>
<keyword evidence="7" id="KW-0915">Sodium</keyword>
<evidence type="ECO:0000256" key="11">
    <source>
        <dbReference type="ARBA" id="ARBA00023201"/>
    </source>
</evidence>
<keyword evidence="14" id="KW-1185">Reference proteome</keyword>
<evidence type="ECO:0000256" key="10">
    <source>
        <dbReference type="ARBA" id="ARBA00023180"/>
    </source>
</evidence>
<dbReference type="GO" id="GO:0005886">
    <property type="term" value="C:plasma membrane"/>
    <property type="evidence" value="ECO:0007669"/>
    <property type="project" value="TreeGrafter"/>
</dbReference>
<keyword evidence="4 13" id="KW-0894">Sodium channel</keyword>
<proteinExistence type="inferred from homology"/>
<evidence type="ECO:0000256" key="4">
    <source>
        <dbReference type="ARBA" id="ARBA00022461"/>
    </source>
</evidence>
<comment type="subcellular location">
    <subcellularLocation>
        <location evidence="1">Membrane</location>
        <topology evidence="1">Multi-pass membrane protein</topology>
    </subcellularLocation>
</comment>
<name>A0A915IDU4_ROMCU</name>
<keyword evidence="8 13" id="KW-0406">Ion transport</keyword>
<keyword evidence="5 13" id="KW-0812">Transmembrane</keyword>
<dbReference type="AlphaFoldDB" id="A0A915IDU4"/>
<evidence type="ECO:0000256" key="1">
    <source>
        <dbReference type="ARBA" id="ARBA00004141"/>
    </source>
</evidence>
<keyword evidence="10" id="KW-0325">Glycoprotein</keyword>
<keyword evidence="6" id="KW-1133">Transmembrane helix</keyword>
<evidence type="ECO:0000256" key="6">
    <source>
        <dbReference type="ARBA" id="ARBA00022989"/>
    </source>
</evidence>
<reference evidence="15" key="1">
    <citation type="submission" date="2022-11" db="UniProtKB">
        <authorList>
            <consortium name="WormBaseParasite"/>
        </authorList>
    </citation>
    <scope>IDENTIFICATION</scope>
</reference>
<dbReference type="Pfam" id="PF00858">
    <property type="entry name" value="ASC"/>
    <property type="match status" value="1"/>
</dbReference>
<protein>
    <submittedName>
        <fullName evidence="15">Uncharacterized protein</fullName>
    </submittedName>
</protein>
<accession>A0A915IDU4</accession>
<evidence type="ECO:0000256" key="9">
    <source>
        <dbReference type="ARBA" id="ARBA00023136"/>
    </source>
</evidence>
<keyword evidence="9" id="KW-0472">Membrane</keyword>
<dbReference type="Proteomes" id="UP000887565">
    <property type="component" value="Unplaced"/>
</dbReference>
<keyword evidence="11 13" id="KW-0739">Sodium transport</keyword>
<dbReference type="InterPro" id="IPR020903">
    <property type="entry name" value="ENaC_CS"/>
</dbReference>
<dbReference type="Gene3D" id="1.10.287.820">
    <property type="entry name" value="Acid-sensing ion channel domain"/>
    <property type="match status" value="1"/>
</dbReference>
<sequence>MINSSLNNYLKTGIVMSLSYVDEPLMPNPVSIAPGTAASVALRLSTHKFTKSHPSLRNFRCTSNLSLEYVDAQYTVQNCAFDCYVKATIKICDCIKLAIIKGDYPMCNFTNAARCDDNFIDTNSTLLDTYQDCARKCLPPCSDYYTLEHIVSTTSYSDGTSTQQLATLLQPFKPDYSRQKVLDLIQNAISIEVYFDTLDMSITETKESIPLITFIGNFGGQLGERALVS</sequence>
<evidence type="ECO:0000256" key="12">
    <source>
        <dbReference type="ARBA" id="ARBA00023303"/>
    </source>
</evidence>
<dbReference type="WBParaSite" id="nRc.2.0.1.t12369-RA">
    <property type="protein sequence ID" value="nRc.2.0.1.t12369-RA"/>
    <property type="gene ID" value="nRc.2.0.1.g12369"/>
</dbReference>
<keyword evidence="12 13" id="KW-0407">Ion channel</keyword>
<evidence type="ECO:0000256" key="2">
    <source>
        <dbReference type="ARBA" id="ARBA00007193"/>
    </source>
</evidence>
<evidence type="ECO:0000256" key="5">
    <source>
        <dbReference type="ARBA" id="ARBA00022692"/>
    </source>
</evidence>
<evidence type="ECO:0000313" key="14">
    <source>
        <dbReference type="Proteomes" id="UP000887565"/>
    </source>
</evidence>
<dbReference type="PROSITE" id="PS01206">
    <property type="entry name" value="ASC"/>
    <property type="match status" value="1"/>
</dbReference>
<keyword evidence="3 13" id="KW-0813">Transport</keyword>
<evidence type="ECO:0000256" key="3">
    <source>
        <dbReference type="ARBA" id="ARBA00022448"/>
    </source>
</evidence>
<dbReference type="GO" id="GO:0015280">
    <property type="term" value="F:ligand-gated sodium channel activity"/>
    <property type="evidence" value="ECO:0007669"/>
    <property type="project" value="TreeGrafter"/>
</dbReference>
<comment type="similarity">
    <text evidence="2 13">Belongs to the amiloride-sensitive sodium channel (TC 1.A.6) family.</text>
</comment>
<organism evidence="14 15">
    <name type="scientific">Romanomermis culicivorax</name>
    <name type="common">Nematode worm</name>
    <dbReference type="NCBI Taxonomy" id="13658"/>
    <lineage>
        <taxon>Eukaryota</taxon>
        <taxon>Metazoa</taxon>
        <taxon>Ecdysozoa</taxon>
        <taxon>Nematoda</taxon>
        <taxon>Enoplea</taxon>
        <taxon>Dorylaimia</taxon>
        <taxon>Mermithida</taxon>
        <taxon>Mermithoidea</taxon>
        <taxon>Mermithidae</taxon>
        <taxon>Romanomermis</taxon>
    </lineage>
</organism>
<evidence type="ECO:0000256" key="13">
    <source>
        <dbReference type="RuleBase" id="RU000679"/>
    </source>
</evidence>
<evidence type="ECO:0000313" key="15">
    <source>
        <dbReference type="WBParaSite" id="nRc.2.0.1.t12369-RA"/>
    </source>
</evidence>